<dbReference type="RefSeq" id="WP_237609165.1">
    <property type="nucleotide sequence ID" value="NZ_JAIRBB010000019.1"/>
</dbReference>
<comment type="caution">
    <text evidence="3">The sequence shown here is derived from an EMBL/GenBank/DDBJ whole genome shotgun (WGS) entry which is preliminary data.</text>
</comment>
<feature type="compositionally biased region" description="Polar residues" evidence="1">
    <location>
        <begin position="689"/>
        <end position="699"/>
    </location>
</feature>
<name>A0A9X1R5H1_9FLAO</name>
<organism evidence="3 4">
    <name type="scientific">Aequorivita xiaoshiensis</name>
    <dbReference type="NCBI Taxonomy" id="2874476"/>
    <lineage>
        <taxon>Bacteria</taxon>
        <taxon>Pseudomonadati</taxon>
        <taxon>Bacteroidota</taxon>
        <taxon>Flavobacteriia</taxon>
        <taxon>Flavobacteriales</taxon>
        <taxon>Flavobacteriaceae</taxon>
        <taxon>Aequorivita</taxon>
    </lineage>
</organism>
<proteinExistence type="predicted"/>
<keyword evidence="2" id="KW-0732">Signal</keyword>
<feature type="region of interest" description="Disordered" evidence="1">
    <location>
        <begin position="657"/>
        <end position="699"/>
    </location>
</feature>
<accession>A0A9X1R5H1</accession>
<feature type="chain" id="PRO_5040772317" evidence="2">
    <location>
        <begin position="26"/>
        <end position="699"/>
    </location>
</feature>
<keyword evidence="4" id="KW-1185">Reference proteome</keyword>
<evidence type="ECO:0000256" key="2">
    <source>
        <dbReference type="SAM" id="SignalP"/>
    </source>
</evidence>
<evidence type="ECO:0000313" key="3">
    <source>
        <dbReference type="EMBL" id="MCG2432097.1"/>
    </source>
</evidence>
<protein>
    <submittedName>
        <fullName evidence="3">Uncharacterized protein</fullName>
    </submittedName>
</protein>
<gene>
    <name evidence="3" type="ORF">K8344_13300</name>
</gene>
<sequence length="699" mass="73463">MKKNYTLRKLILRYSFLFLAVSTYAQVGIGTTNPNGDALLELDASATPGGLLLPRVALTATNNVSPLSSHIPGMAVYNTATTSGANGVSPGYYFNDGSRWVRIAATSDASDDWKLTGNAGTVPGTNFIGTTDNQSFRVRTNNQERFEFTNNGRLRSFHNGGPGQPTYSWVDRSNTGMWSQADNVISFSTNGTEKFRIPNAEQVHAMGNGTAAAPFYSWSSDSDLGMYRIGNNTLGLSTNGNERFRILEDGRVIVNNTAAFNSYFNSFASGTSMAIAARSINGDAIYADTQGEGDAIVGIATGSGMGVVGLSQSSIGVYAGSASSNQMAIISAGNNVGAVDGGSIGLGNAFSGSTYGGGGFGRLSASTGFIGVGNAGLLTVNHPDGSGLAGTGNRIGIYGHALNGSVGNSNDGNAGGVFSLGTDEFDTFSRAYAKLAGYYRGRINGSGSNNTNSYYGGYFIGGKSDFLSDPSYAYVGLKFGSNNSGTGGGTNYKIIGNGSVSTLVDDNEGNKRVLFAPEAPEILFEDYGVGQLNNGSVYIKIDPLFSKSIHVSDKYPLKVFIQLEGECKGVYVTDKTSNGFLVKELNGGVSNTPFSYHLVANRADDIASDGSVSSKHVGLRFPYGPEVMDIPELKVTKLQEAKPKSIDEKVLLKNENNDYGNGKLIQQSSSSQSSLIQQQPNEAPVNPSVKDNNGIQKAD</sequence>
<feature type="signal peptide" evidence="2">
    <location>
        <begin position="1"/>
        <end position="25"/>
    </location>
</feature>
<reference evidence="3" key="1">
    <citation type="submission" date="2021-09" db="EMBL/GenBank/DDBJ databases">
        <title>Genome of Aequorivita sp. strain F64183.</title>
        <authorList>
            <person name="Wang Y."/>
        </authorList>
    </citation>
    <scope>NUCLEOTIDE SEQUENCE</scope>
    <source>
        <strain evidence="3">F64183</strain>
    </source>
</reference>
<evidence type="ECO:0000256" key="1">
    <source>
        <dbReference type="SAM" id="MobiDB-lite"/>
    </source>
</evidence>
<dbReference type="EMBL" id="JAIRBB010000019">
    <property type="protein sequence ID" value="MCG2432097.1"/>
    <property type="molecule type" value="Genomic_DNA"/>
</dbReference>
<dbReference type="Proteomes" id="UP001139462">
    <property type="component" value="Unassembled WGS sequence"/>
</dbReference>
<dbReference type="AlphaFoldDB" id="A0A9X1R5H1"/>
<evidence type="ECO:0000313" key="4">
    <source>
        <dbReference type="Proteomes" id="UP001139462"/>
    </source>
</evidence>
<feature type="compositionally biased region" description="Low complexity" evidence="1">
    <location>
        <begin position="664"/>
        <end position="679"/>
    </location>
</feature>